<dbReference type="EMBL" id="AP031322">
    <property type="protein sequence ID" value="BFH72117.1"/>
    <property type="molecule type" value="Genomic_DNA"/>
</dbReference>
<dbReference type="KEGG" id="sjv:SJAV_00610"/>
<dbReference type="GeneID" id="92352995"/>
<proteinExistence type="predicted"/>
<dbReference type="Gene3D" id="3.30.1460.10">
    <property type="match status" value="1"/>
</dbReference>
<accession>A0AAT9GMK1</accession>
<evidence type="ECO:0000313" key="1">
    <source>
        <dbReference type="EMBL" id="BFH72117.1"/>
    </source>
</evidence>
<dbReference type="InterPro" id="IPR018747">
    <property type="entry name" value="DUF2299"/>
</dbReference>
<name>A0AAT9GMK1_9CREN</name>
<gene>
    <name evidence="1" type="ORF">SJAV_00610</name>
</gene>
<dbReference type="RefSeq" id="WP_369610367.1">
    <property type="nucleotide sequence ID" value="NZ_AP031322.1"/>
</dbReference>
<dbReference type="CDD" id="cd17510">
    <property type="entry name" value="T3SC_YbjN-like_2"/>
    <property type="match status" value="1"/>
</dbReference>
<sequence length="157" mass="17778">MEDEEIEKIVKDLGLIIRKPPEAKEYYHISTSSPQGFPVVDIVRINKDSPFYLITMGILIHPSHKSAISNMKEEERRDFLADLVEELLKMGVDIAVLPPNSDVPEVVQISKIVYSEGLTPNEFLNAYYMVRNAGILVINRINRKFGSVQKRGSSAYV</sequence>
<reference evidence="1" key="1">
    <citation type="submission" date="2024-03" db="EMBL/GenBank/DDBJ databases">
        <title>Complete genome sequence of Sulfurisphaera javensis strain KD-1.</title>
        <authorList>
            <person name="Sakai H."/>
            <person name="Nur N."/>
            <person name="Suwanto A."/>
            <person name="Kurosawa N."/>
        </authorList>
    </citation>
    <scope>NUCLEOTIDE SEQUENCE</scope>
    <source>
        <strain evidence="1">KD-1</strain>
    </source>
</reference>
<dbReference type="Pfam" id="PF10061">
    <property type="entry name" value="DUF2299"/>
    <property type="match status" value="1"/>
</dbReference>
<organism evidence="1">
    <name type="scientific">Sulfurisphaera javensis</name>
    <dbReference type="NCBI Taxonomy" id="2049879"/>
    <lineage>
        <taxon>Archaea</taxon>
        <taxon>Thermoproteota</taxon>
        <taxon>Thermoprotei</taxon>
        <taxon>Sulfolobales</taxon>
        <taxon>Sulfolobaceae</taxon>
        <taxon>Sulfurisphaera</taxon>
    </lineage>
</organism>
<dbReference type="AlphaFoldDB" id="A0AAT9GMK1"/>
<protein>
    <submittedName>
        <fullName evidence="1">DUF2299 domain-containing protein</fullName>
    </submittedName>
</protein>